<feature type="non-terminal residue" evidence="1">
    <location>
        <position position="211"/>
    </location>
</feature>
<accession>A0AA38GZS8</accession>
<comment type="caution">
    <text evidence="1">The sequence shown here is derived from an EMBL/GenBank/DDBJ whole genome shotgun (WGS) entry which is preliminary data.</text>
</comment>
<protein>
    <submittedName>
        <fullName evidence="1">Uncharacterized protein</fullName>
    </submittedName>
</protein>
<organism evidence="1 2">
    <name type="scientific">Taxus chinensis</name>
    <name type="common">Chinese yew</name>
    <name type="synonym">Taxus wallichiana var. chinensis</name>
    <dbReference type="NCBI Taxonomy" id="29808"/>
    <lineage>
        <taxon>Eukaryota</taxon>
        <taxon>Viridiplantae</taxon>
        <taxon>Streptophyta</taxon>
        <taxon>Embryophyta</taxon>
        <taxon>Tracheophyta</taxon>
        <taxon>Spermatophyta</taxon>
        <taxon>Pinopsida</taxon>
        <taxon>Pinidae</taxon>
        <taxon>Conifers II</taxon>
        <taxon>Cupressales</taxon>
        <taxon>Taxaceae</taxon>
        <taxon>Taxus</taxon>
    </lineage>
</organism>
<reference evidence="1 2" key="1">
    <citation type="journal article" date="2021" name="Nat. Plants">
        <title>The Taxus genome provides insights into paclitaxel biosynthesis.</title>
        <authorList>
            <person name="Xiong X."/>
            <person name="Gou J."/>
            <person name="Liao Q."/>
            <person name="Li Y."/>
            <person name="Zhou Q."/>
            <person name="Bi G."/>
            <person name="Li C."/>
            <person name="Du R."/>
            <person name="Wang X."/>
            <person name="Sun T."/>
            <person name="Guo L."/>
            <person name="Liang H."/>
            <person name="Lu P."/>
            <person name="Wu Y."/>
            <person name="Zhang Z."/>
            <person name="Ro D.K."/>
            <person name="Shang Y."/>
            <person name="Huang S."/>
            <person name="Yan J."/>
        </authorList>
    </citation>
    <scope>NUCLEOTIDE SEQUENCE [LARGE SCALE GENOMIC DNA]</scope>
    <source>
        <strain evidence="1">Ta-2019</strain>
    </source>
</reference>
<gene>
    <name evidence="1" type="ORF">KI387_043725</name>
</gene>
<keyword evidence="2" id="KW-1185">Reference proteome</keyword>
<dbReference type="EMBL" id="JAHRHJ020000001">
    <property type="protein sequence ID" value="KAH9332144.1"/>
    <property type="molecule type" value="Genomic_DNA"/>
</dbReference>
<proteinExistence type="predicted"/>
<name>A0AA38GZS8_TAXCH</name>
<dbReference type="AlphaFoldDB" id="A0AA38GZS8"/>
<sequence length="211" mass="23903">MRSSIPSFRYSDSSTIAGEIIALDRLTVDITKLLLFVDWWFCCRAGNAQFGPSLYWNPPPATWKDLKEMDNFKKTCSKPAISLSPHERMVSNSSSSHTMEKWCGVVHGSYSCLGPAKAFSNLHFTISKACILRNFEPITLICFSQLPIESFTITLEERTCNEVLSMHTSIIVSQMEMILECVRVVDCALEKIDWETLLFSQGGEPMRHVHL</sequence>
<dbReference type="Proteomes" id="UP000824469">
    <property type="component" value="Unassembled WGS sequence"/>
</dbReference>
<evidence type="ECO:0000313" key="2">
    <source>
        <dbReference type="Proteomes" id="UP000824469"/>
    </source>
</evidence>
<evidence type="ECO:0000313" key="1">
    <source>
        <dbReference type="EMBL" id="KAH9332144.1"/>
    </source>
</evidence>